<organism evidence="1 2">
    <name type="scientific">Brachionus calyciflorus</name>
    <dbReference type="NCBI Taxonomy" id="104777"/>
    <lineage>
        <taxon>Eukaryota</taxon>
        <taxon>Metazoa</taxon>
        <taxon>Spiralia</taxon>
        <taxon>Gnathifera</taxon>
        <taxon>Rotifera</taxon>
        <taxon>Eurotatoria</taxon>
        <taxon>Monogononta</taxon>
        <taxon>Pseudotrocha</taxon>
        <taxon>Ploima</taxon>
        <taxon>Brachionidae</taxon>
        <taxon>Brachionus</taxon>
    </lineage>
</organism>
<accession>A0A814LIB0</accession>
<feature type="non-terminal residue" evidence="1">
    <location>
        <position position="1"/>
    </location>
</feature>
<reference evidence="1" key="1">
    <citation type="submission" date="2021-02" db="EMBL/GenBank/DDBJ databases">
        <authorList>
            <person name="Nowell W R."/>
        </authorList>
    </citation>
    <scope>NUCLEOTIDE SEQUENCE</scope>
    <source>
        <strain evidence="1">Ploen Becks lab</strain>
    </source>
</reference>
<sequence length="26" mass="3083">MVFKDVQIVFDEFEKIIDVTPLKEAK</sequence>
<gene>
    <name evidence="1" type="ORF">OXX778_LOCUS19413</name>
</gene>
<dbReference type="Proteomes" id="UP000663879">
    <property type="component" value="Unassembled WGS sequence"/>
</dbReference>
<dbReference type="AlphaFoldDB" id="A0A814LIB0"/>
<comment type="caution">
    <text evidence="1">The sequence shown here is derived from an EMBL/GenBank/DDBJ whole genome shotgun (WGS) entry which is preliminary data.</text>
</comment>
<evidence type="ECO:0000313" key="2">
    <source>
        <dbReference type="Proteomes" id="UP000663879"/>
    </source>
</evidence>
<keyword evidence="2" id="KW-1185">Reference proteome</keyword>
<proteinExistence type="predicted"/>
<protein>
    <submittedName>
        <fullName evidence="1">Uncharacterized protein</fullName>
    </submittedName>
</protein>
<evidence type="ECO:0000313" key="1">
    <source>
        <dbReference type="EMBL" id="CAF1063984.1"/>
    </source>
</evidence>
<name>A0A814LIB0_9BILA</name>
<dbReference type="EMBL" id="CAJNOC010005852">
    <property type="protein sequence ID" value="CAF1063984.1"/>
    <property type="molecule type" value="Genomic_DNA"/>
</dbReference>